<proteinExistence type="inferred from homology"/>
<reference evidence="6" key="1">
    <citation type="submission" date="2018-05" db="EMBL/GenBank/DDBJ databases">
        <authorList>
            <person name="Cea G.-C."/>
            <person name="William W."/>
        </authorList>
    </citation>
    <scope>NUCLEOTIDE SEQUENCE [LARGE SCALE GENOMIC DNA]</scope>
    <source>
        <strain evidence="6">DB21MT 5</strain>
    </source>
</reference>
<dbReference type="PIRSF" id="PIRSF028135">
    <property type="entry name" value="UCP028135_HipA-like"/>
    <property type="match status" value="1"/>
</dbReference>
<dbReference type="InterPro" id="IPR016869">
    <property type="entry name" value="UCP028135_HipA-like"/>
</dbReference>
<evidence type="ECO:0000313" key="5">
    <source>
        <dbReference type="EMBL" id="SQD78538.1"/>
    </source>
</evidence>
<name>A0A330LRR8_9GAMM</name>
<evidence type="ECO:0000259" key="4">
    <source>
        <dbReference type="Pfam" id="PF07804"/>
    </source>
</evidence>
<dbReference type="PANTHER" id="PTHR37419">
    <property type="entry name" value="SERINE/THREONINE-PROTEIN KINASE TOXIN HIPA"/>
    <property type="match status" value="1"/>
</dbReference>
<dbReference type="InterPro" id="IPR012893">
    <property type="entry name" value="HipA-like_C"/>
</dbReference>
<dbReference type="GO" id="GO:0004674">
    <property type="term" value="F:protein serine/threonine kinase activity"/>
    <property type="evidence" value="ECO:0007669"/>
    <property type="project" value="TreeGrafter"/>
</dbReference>
<evidence type="ECO:0000256" key="3">
    <source>
        <dbReference type="ARBA" id="ARBA00022777"/>
    </source>
</evidence>
<dbReference type="RefSeq" id="WP_112714698.1">
    <property type="nucleotide sequence ID" value="NZ_LS483250.1"/>
</dbReference>
<organism evidence="5 6">
    <name type="scientific">Moritella yayanosii</name>
    <dbReference type="NCBI Taxonomy" id="69539"/>
    <lineage>
        <taxon>Bacteria</taxon>
        <taxon>Pseudomonadati</taxon>
        <taxon>Pseudomonadota</taxon>
        <taxon>Gammaproteobacteria</taxon>
        <taxon>Alteromonadales</taxon>
        <taxon>Moritellaceae</taxon>
        <taxon>Moritella</taxon>
    </lineage>
</organism>
<dbReference type="KEGG" id="mya:MORIYA_2060"/>
<evidence type="ECO:0000256" key="2">
    <source>
        <dbReference type="ARBA" id="ARBA00022679"/>
    </source>
</evidence>
<protein>
    <submittedName>
        <fullName evidence="5">HipA domain protein</fullName>
    </submittedName>
</protein>
<sequence length="450" mass="51102">MTERLTLQIYTDNQWHDAAELIITEPQLGRASASELNYHLDYLSHFDERAETAVSFCYPVETMGYHKNNWLRFIDDIMPAGSSREYWVKKLGISDQSPVTQDFILLKQGTIAPIGNLRIKEAVPVKVTHDITIDFTIKHVIERDIDFIEYAQENGAAAGGATGAGGAAPKMLLRCSPQGNVWIDTFQDDPTNLDTHYLVKFPRGKTAIDKDILRAEFHFYHELEAMGFDTIPTENMHLLEGARVPSLWLPRFDVYISENQMQHSGLESVYSILDEQAARPLLHGDVLARLIQKMTKDDYFGNTKTMLDEPNGIANFVIEWVRRDLLNIAFGNSDNHGRNTSFIKSNNTVTLAPIYDFAPMKADPEVISRTFTWGHNMERGGNYNFLLIAEHLEKWVEPDVLLNALQVTAKQLINLKTRLEQRGVPESIINYSSIGFTNLETKLKKWGLLA</sequence>
<dbReference type="InterPro" id="IPR052028">
    <property type="entry name" value="HipA_Ser/Thr_kinase"/>
</dbReference>
<dbReference type="EMBL" id="LS483250">
    <property type="protein sequence ID" value="SQD78538.1"/>
    <property type="molecule type" value="Genomic_DNA"/>
</dbReference>
<gene>
    <name evidence="5" type="ORF">MORIYA_2060</name>
</gene>
<dbReference type="GO" id="GO:0005829">
    <property type="term" value="C:cytosol"/>
    <property type="evidence" value="ECO:0007669"/>
    <property type="project" value="TreeGrafter"/>
</dbReference>
<dbReference type="PANTHER" id="PTHR37419:SF8">
    <property type="entry name" value="TOXIN YJJJ"/>
    <property type="match status" value="1"/>
</dbReference>
<evidence type="ECO:0000256" key="1">
    <source>
        <dbReference type="ARBA" id="ARBA00010164"/>
    </source>
</evidence>
<dbReference type="Proteomes" id="UP000250163">
    <property type="component" value="Chromosome MORIYA"/>
</dbReference>
<keyword evidence="6" id="KW-1185">Reference proteome</keyword>
<comment type="similarity">
    <text evidence="1">Belongs to the HipA Ser/Thr kinase family.</text>
</comment>
<accession>A0A330LRR8</accession>
<dbReference type="OrthoDB" id="9805913at2"/>
<dbReference type="AlphaFoldDB" id="A0A330LRR8"/>
<keyword evidence="3" id="KW-0418">Kinase</keyword>
<evidence type="ECO:0000313" key="6">
    <source>
        <dbReference type="Proteomes" id="UP000250163"/>
    </source>
</evidence>
<dbReference type="Pfam" id="PF07804">
    <property type="entry name" value="HipA_C"/>
    <property type="match status" value="1"/>
</dbReference>
<keyword evidence="2" id="KW-0808">Transferase</keyword>
<feature type="domain" description="HipA-like C-terminal" evidence="4">
    <location>
        <begin position="163"/>
        <end position="389"/>
    </location>
</feature>